<name>A0A1I3UJA3_9BACL</name>
<reference evidence="2" key="1">
    <citation type="submission" date="2016-10" db="EMBL/GenBank/DDBJ databases">
        <authorList>
            <person name="Varghese N."/>
            <person name="Submissions S."/>
        </authorList>
    </citation>
    <scope>NUCLEOTIDE SEQUENCE [LARGE SCALE GENOMIC DNA]</scope>
    <source>
        <strain evidence="2">OK042</strain>
    </source>
</reference>
<evidence type="ECO:0000313" key="1">
    <source>
        <dbReference type="EMBL" id="SFJ83598.1"/>
    </source>
</evidence>
<protein>
    <submittedName>
        <fullName evidence="1">Uncharacterized protein</fullName>
    </submittedName>
</protein>
<organism evidence="1 2">
    <name type="scientific">Brevibacillus centrosporus</name>
    <dbReference type="NCBI Taxonomy" id="54910"/>
    <lineage>
        <taxon>Bacteria</taxon>
        <taxon>Bacillati</taxon>
        <taxon>Bacillota</taxon>
        <taxon>Bacilli</taxon>
        <taxon>Bacillales</taxon>
        <taxon>Paenibacillaceae</taxon>
        <taxon>Brevibacillus</taxon>
    </lineage>
</organism>
<proteinExistence type="predicted"/>
<dbReference type="STRING" id="1884381.SAMN05518846_10615"/>
<accession>A0A1I3UJA3</accession>
<gene>
    <name evidence="1" type="ORF">SAMN05518846_10615</name>
</gene>
<dbReference type="RefSeq" id="WP_092268233.1">
    <property type="nucleotide sequence ID" value="NZ_FORT01000006.1"/>
</dbReference>
<dbReference type="AlphaFoldDB" id="A0A1I3UJA3"/>
<evidence type="ECO:0000313" key="2">
    <source>
        <dbReference type="Proteomes" id="UP000198915"/>
    </source>
</evidence>
<dbReference type="EMBL" id="FORT01000006">
    <property type="protein sequence ID" value="SFJ83598.1"/>
    <property type="molecule type" value="Genomic_DNA"/>
</dbReference>
<dbReference type="Proteomes" id="UP000198915">
    <property type="component" value="Unassembled WGS sequence"/>
</dbReference>
<sequence length="93" mass="11090">MSSVQEKYEEFVNKEDTLIRSVRICEQAMSLLKDELVYKQRGETCQATLRDICEWIQQREEKLRREIFSVRWEMTVLACQFPSAKKQAEESPL</sequence>
<keyword evidence="2" id="KW-1185">Reference proteome</keyword>